<dbReference type="PANTHER" id="PTHR12243:SF67">
    <property type="entry name" value="COREPRESSOR OF PANGOLIN, ISOFORM A-RELATED"/>
    <property type="match status" value="1"/>
</dbReference>
<proteinExistence type="predicted"/>
<evidence type="ECO:0000256" key="1">
    <source>
        <dbReference type="SAM" id="MobiDB-lite"/>
    </source>
</evidence>
<dbReference type="AlphaFoldDB" id="A0A8S3XZC9"/>
<organism evidence="4 5">
    <name type="scientific">Parnassius apollo</name>
    <name type="common">Apollo butterfly</name>
    <name type="synonym">Papilio apollo</name>
    <dbReference type="NCBI Taxonomy" id="110799"/>
    <lineage>
        <taxon>Eukaryota</taxon>
        <taxon>Metazoa</taxon>
        <taxon>Ecdysozoa</taxon>
        <taxon>Arthropoda</taxon>
        <taxon>Hexapoda</taxon>
        <taxon>Insecta</taxon>
        <taxon>Pterygota</taxon>
        <taxon>Neoptera</taxon>
        <taxon>Endopterygota</taxon>
        <taxon>Lepidoptera</taxon>
        <taxon>Glossata</taxon>
        <taxon>Ditrysia</taxon>
        <taxon>Papilionoidea</taxon>
        <taxon>Papilionidae</taxon>
        <taxon>Parnassiinae</taxon>
        <taxon>Parnassini</taxon>
        <taxon>Parnassius</taxon>
        <taxon>Parnassius</taxon>
    </lineage>
</organism>
<name>A0A8S3XZC9_PARAO</name>
<feature type="compositionally biased region" description="Basic residues" evidence="1">
    <location>
        <begin position="172"/>
        <end position="183"/>
    </location>
</feature>
<accession>A0A8S3XZC9</accession>
<feature type="region of interest" description="Disordered" evidence="1">
    <location>
        <begin position="166"/>
        <end position="194"/>
    </location>
</feature>
<keyword evidence="5" id="KW-1185">Reference proteome</keyword>
<reference evidence="4" key="1">
    <citation type="submission" date="2021-04" db="EMBL/GenBank/DDBJ databases">
        <authorList>
            <person name="Tunstrom K."/>
        </authorList>
    </citation>
    <scope>NUCLEOTIDE SEQUENCE</scope>
</reference>
<comment type="caution">
    <text evidence="4">The sequence shown here is derived from an EMBL/GenBank/DDBJ whole genome shotgun (WGS) entry which is preliminary data.</text>
</comment>
<dbReference type="PROSITE" id="PS50090">
    <property type="entry name" value="MYB_LIKE"/>
    <property type="match status" value="1"/>
</dbReference>
<dbReference type="InterPro" id="IPR006578">
    <property type="entry name" value="MADF-dom"/>
</dbReference>
<evidence type="ECO:0000259" key="3">
    <source>
        <dbReference type="PROSITE" id="PS51029"/>
    </source>
</evidence>
<protein>
    <submittedName>
        <fullName evidence="4">(apollo) hypothetical protein</fullName>
    </submittedName>
</protein>
<gene>
    <name evidence="4" type="ORF">PAPOLLO_LOCUS24003</name>
</gene>
<evidence type="ECO:0000259" key="2">
    <source>
        <dbReference type="PROSITE" id="PS50090"/>
    </source>
</evidence>
<dbReference type="InterPro" id="IPR039353">
    <property type="entry name" value="TF_Adf1"/>
</dbReference>
<dbReference type="Pfam" id="PF10545">
    <property type="entry name" value="MADF_DNA_bdg"/>
    <property type="match status" value="1"/>
</dbReference>
<sequence length="289" mass="33199">MPLNAVGWTTEEDERLVELVKPQTCLYNYFDPSRKNILAREATWQEIAQALFKPVEECKKRWRGLRDGFMRSMRLGTIHKTKANIFEKLQFLAGTILDNSEDIEKESNTMDNETIEEETILGSVGSEQVITDNQEYYEITVVDGPQETQVKQNAFIKILPKVEQNTGEPSKKVSRRGAGRKRNMPAPTNVPPVKILPKPLIMNGPKTYVRYVEDPKTAKTPEQRSQVIDKLIEKVLKENTNEVDVFFRSMAASVKKLQPNLIPKVKMEVCNVIAKYEMQSFDKNFQNNM</sequence>
<dbReference type="PROSITE" id="PS51029">
    <property type="entry name" value="MADF"/>
    <property type="match status" value="1"/>
</dbReference>
<dbReference type="CDD" id="cd00167">
    <property type="entry name" value="SANT"/>
    <property type="match status" value="1"/>
</dbReference>
<evidence type="ECO:0000313" key="5">
    <source>
        <dbReference type="Proteomes" id="UP000691718"/>
    </source>
</evidence>
<dbReference type="SMART" id="SM00595">
    <property type="entry name" value="MADF"/>
    <property type="match status" value="1"/>
</dbReference>
<dbReference type="InterPro" id="IPR001005">
    <property type="entry name" value="SANT/Myb"/>
</dbReference>
<feature type="domain" description="Myb-like" evidence="2">
    <location>
        <begin position="8"/>
        <end position="66"/>
    </location>
</feature>
<dbReference type="Proteomes" id="UP000691718">
    <property type="component" value="Unassembled WGS sequence"/>
</dbReference>
<feature type="domain" description="MADF" evidence="3">
    <location>
        <begin position="15"/>
        <end position="97"/>
    </location>
</feature>
<dbReference type="EMBL" id="CAJQZP010001449">
    <property type="protein sequence ID" value="CAG5047621.1"/>
    <property type="molecule type" value="Genomic_DNA"/>
</dbReference>
<dbReference type="PANTHER" id="PTHR12243">
    <property type="entry name" value="MADF DOMAIN TRANSCRIPTION FACTOR"/>
    <property type="match status" value="1"/>
</dbReference>
<dbReference type="OrthoDB" id="5984255at2759"/>
<evidence type="ECO:0000313" key="4">
    <source>
        <dbReference type="EMBL" id="CAG5047621.1"/>
    </source>
</evidence>